<comment type="caution">
    <text evidence="1">The sequence shown here is derived from an EMBL/GenBank/DDBJ whole genome shotgun (WGS) entry which is preliminary data.</text>
</comment>
<dbReference type="Proteomes" id="UP001607302">
    <property type="component" value="Unassembled WGS sequence"/>
</dbReference>
<organism evidence="1 2">
    <name type="scientific">Vespula squamosa</name>
    <name type="common">Southern yellow jacket</name>
    <name type="synonym">Wasp</name>
    <dbReference type="NCBI Taxonomy" id="30214"/>
    <lineage>
        <taxon>Eukaryota</taxon>
        <taxon>Metazoa</taxon>
        <taxon>Ecdysozoa</taxon>
        <taxon>Arthropoda</taxon>
        <taxon>Hexapoda</taxon>
        <taxon>Insecta</taxon>
        <taxon>Pterygota</taxon>
        <taxon>Neoptera</taxon>
        <taxon>Endopterygota</taxon>
        <taxon>Hymenoptera</taxon>
        <taxon>Apocrita</taxon>
        <taxon>Aculeata</taxon>
        <taxon>Vespoidea</taxon>
        <taxon>Vespidae</taxon>
        <taxon>Vespinae</taxon>
        <taxon>Vespula</taxon>
    </lineage>
</organism>
<sequence>MPPVPSTLRLRLEELLFLRPGAAMSGAGAADTTGADGAAAKIGADGAAAKIGAAGAAATKGADATNGAAMVFELMSTLDAYGGTLYGTALA</sequence>
<gene>
    <name evidence="1" type="ORF">V1478_008990</name>
</gene>
<keyword evidence="2" id="KW-1185">Reference proteome</keyword>
<name>A0ABD2AVZ8_VESSQ</name>
<dbReference type="AlphaFoldDB" id="A0ABD2AVZ8"/>
<reference evidence="1 2" key="1">
    <citation type="journal article" date="2024" name="Ann. Entomol. Soc. Am.">
        <title>Genomic analyses of the southern and eastern yellowjacket wasps (Hymenoptera: Vespidae) reveal evolutionary signatures of social life.</title>
        <authorList>
            <person name="Catto M.A."/>
            <person name="Caine P.B."/>
            <person name="Orr S.E."/>
            <person name="Hunt B.G."/>
            <person name="Goodisman M.A.D."/>
        </authorList>
    </citation>
    <scope>NUCLEOTIDE SEQUENCE [LARGE SCALE GENOMIC DNA]</scope>
    <source>
        <strain evidence="1">233</strain>
        <tissue evidence="1">Head and thorax</tissue>
    </source>
</reference>
<evidence type="ECO:0000313" key="2">
    <source>
        <dbReference type="Proteomes" id="UP001607302"/>
    </source>
</evidence>
<dbReference type="EMBL" id="JAUDFV010000139">
    <property type="protein sequence ID" value="KAL2724477.1"/>
    <property type="molecule type" value="Genomic_DNA"/>
</dbReference>
<protein>
    <submittedName>
        <fullName evidence="1">Uncharacterized protein</fullName>
    </submittedName>
</protein>
<evidence type="ECO:0000313" key="1">
    <source>
        <dbReference type="EMBL" id="KAL2724477.1"/>
    </source>
</evidence>
<accession>A0ABD2AVZ8</accession>
<proteinExistence type="predicted"/>